<organism evidence="1 2">
    <name type="scientific">Candidatus Protochlamydia naegleriophila</name>
    <dbReference type="NCBI Taxonomy" id="389348"/>
    <lineage>
        <taxon>Bacteria</taxon>
        <taxon>Pseudomonadati</taxon>
        <taxon>Chlamydiota</taxon>
        <taxon>Chlamydiia</taxon>
        <taxon>Parachlamydiales</taxon>
        <taxon>Parachlamydiaceae</taxon>
        <taxon>Candidatus Protochlamydia</taxon>
    </lineage>
</organism>
<accession>A0A0U5J8X1</accession>
<dbReference type="KEGG" id="pnl:PNK_0233"/>
<gene>
    <name evidence="1" type="ORF">PNK_0233</name>
</gene>
<keyword evidence="2" id="KW-1185">Reference proteome</keyword>
<name>A0A0U5J8X1_9BACT</name>
<evidence type="ECO:0000313" key="2">
    <source>
        <dbReference type="Proteomes" id="UP000069902"/>
    </source>
</evidence>
<protein>
    <submittedName>
        <fullName evidence="1">Uncharacterized protein</fullName>
    </submittedName>
</protein>
<proteinExistence type="predicted"/>
<dbReference type="InParanoid" id="A0A0U5J8X1"/>
<evidence type="ECO:0000313" key="1">
    <source>
        <dbReference type="EMBL" id="CUI15870.1"/>
    </source>
</evidence>
<dbReference type="RefSeq" id="WP_059059782.1">
    <property type="nucleotide sequence ID" value="NZ_LN879502.1"/>
</dbReference>
<dbReference type="PATRIC" id="fig|389348.3.peg.265"/>
<dbReference type="Proteomes" id="UP000069902">
    <property type="component" value="Chromosome cPNK"/>
</dbReference>
<reference evidence="2" key="1">
    <citation type="submission" date="2015-09" db="EMBL/GenBank/DDBJ databases">
        <authorList>
            <person name="Bertelli C."/>
        </authorList>
    </citation>
    <scope>NUCLEOTIDE SEQUENCE [LARGE SCALE GENOMIC DNA]</scope>
    <source>
        <strain evidence="2">KNic</strain>
    </source>
</reference>
<sequence>MIQCLIHPYTCQIVAELTPEKEVIIYDKAMLKSLTSNGITVTSTFKKLNLTGWRVYPGDDKEVFAKAFKQFYFIHGLQQLGYTWESKGKEIPIEESVKAVLY</sequence>
<dbReference type="AlphaFoldDB" id="A0A0U5J8X1"/>
<dbReference type="EMBL" id="LN879502">
    <property type="protein sequence ID" value="CUI15870.1"/>
    <property type="molecule type" value="Genomic_DNA"/>
</dbReference>
<dbReference type="STRING" id="389348.PNK_0233"/>